<evidence type="ECO:0000313" key="1">
    <source>
        <dbReference type="EMBL" id="OWJ57074.1"/>
    </source>
</evidence>
<name>A0A211YVW0_9PROT</name>
<keyword evidence="2" id="KW-1185">Reference proteome</keyword>
<dbReference type="EMBL" id="NHON01000154">
    <property type="protein sequence ID" value="OWJ57074.1"/>
    <property type="molecule type" value="Genomic_DNA"/>
</dbReference>
<dbReference type="AlphaFoldDB" id="A0A211YVW0"/>
<protein>
    <submittedName>
        <fullName evidence="1">Uncharacterized protein</fullName>
    </submittedName>
</protein>
<gene>
    <name evidence="1" type="ORF">BWR60_34390</name>
</gene>
<accession>A0A211YVW0</accession>
<reference evidence="2" key="1">
    <citation type="submission" date="2017-05" db="EMBL/GenBank/DDBJ databases">
        <authorList>
            <person name="Macchi M."/>
            <person name="Festa S."/>
            <person name="Coppotelli B.M."/>
            <person name="Morelli I.S."/>
        </authorList>
    </citation>
    <scope>NUCLEOTIDE SEQUENCE [LARGE SCALE GENOMIC DNA]</scope>
    <source>
        <strain evidence="2">I</strain>
    </source>
</reference>
<organism evidence="1 2">
    <name type="scientific">Inquilinus limosus</name>
    <dbReference type="NCBI Taxonomy" id="171674"/>
    <lineage>
        <taxon>Bacteria</taxon>
        <taxon>Pseudomonadati</taxon>
        <taxon>Pseudomonadota</taxon>
        <taxon>Alphaproteobacteria</taxon>
        <taxon>Rhodospirillales</taxon>
        <taxon>Rhodospirillaceae</taxon>
        <taxon>Inquilinus</taxon>
    </lineage>
</organism>
<proteinExistence type="predicted"/>
<comment type="caution">
    <text evidence="1">The sequence shown here is derived from an EMBL/GenBank/DDBJ whole genome shotgun (WGS) entry which is preliminary data.</text>
</comment>
<dbReference type="Proteomes" id="UP000196655">
    <property type="component" value="Unassembled WGS sequence"/>
</dbReference>
<evidence type="ECO:0000313" key="2">
    <source>
        <dbReference type="Proteomes" id="UP000196655"/>
    </source>
</evidence>
<sequence length="59" mass="6311">MKIAAWARGRRSPIPAWRIGITVSSSGRAPDGPVTVLVIPTDEEQVVADEALRVRAAES</sequence>